<dbReference type="Pfam" id="PF07833">
    <property type="entry name" value="Cu_amine_oxidN1"/>
    <property type="match status" value="1"/>
</dbReference>
<dbReference type="Proteomes" id="UP001185028">
    <property type="component" value="Unassembled WGS sequence"/>
</dbReference>
<accession>A0ABU1IXV1</accession>
<dbReference type="EMBL" id="JAVDQH010000006">
    <property type="protein sequence ID" value="MDR6243994.1"/>
    <property type="molecule type" value="Genomic_DNA"/>
</dbReference>
<gene>
    <name evidence="2" type="ORF">JOC58_001887</name>
</gene>
<keyword evidence="3" id="KW-1185">Reference proteome</keyword>
<protein>
    <recommendedName>
        <fullName evidence="1">Copper amine oxidase-like N-terminal domain-containing protein</fullName>
    </recommendedName>
</protein>
<evidence type="ECO:0000313" key="2">
    <source>
        <dbReference type="EMBL" id="MDR6243994.1"/>
    </source>
</evidence>
<reference evidence="2 3" key="1">
    <citation type="submission" date="2023-07" db="EMBL/GenBank/DDBJ databases">
        <title>Genomic Encyclopedia of Type Strains, Phase IV (KMG-IV): sequencing the most valuable type-strain genomes for metagenomic binning, comparative biology and taxonomic classification.</title>
        <authorList>
            <person name="Goeker M."/>
        </authorList>
    </citation>
    <scope>NUCLEOTIDE SEQUENCE [LARGE SCALE GENOMIC DNA]</scope>
    <source>
        <strain evidence="2 3">DSM 22170</strain>
    </source>
</reference>
<comment type="caution">
    <text evidence="2">The sequence shown here is derived from an EMBL/GenBank/DDBJ whole genome shotgun (WGS) entry which is preliminary data.</text>
</comment>
<dbReference type="RefSeq" id="WP_188775868.1">
    <property type="nucleotide sequence ID" value="NZ_BMMB01000005.1"/>
</dbReference>
<sequence length="318" mass="35326">MKKFVLASLVFILALSISNGFYLNRVVAAPLYRLYVNLVQIDASSASFAQNGTILVPMKSVFTALGYMISIQSNTWSMSNDEGHSIVLNMNSKHAKVNGKPQTLSIAPQIINGTAYISLTSLSKMTGEAYGVDNLRSAAWIGEKPILNPWENLWGAPSDYMKSVNHHGTFIKKISENSMTALQYREENEGVISDVYLIFYNDKLVQITMNMHLSDFAANAEGTAAVLHIYTKVKNGLNKVYGAASNDQSFTTPSTPKQWMQLANDIQYKPFRFQTEWTEGRTTALSQFSSDGSNHIARITVRDMSADQDVLDTADQMF</sequence>
<evidence type="ECO:0000259" key="1">
    <source>
        <dbReference type="Pfam" id="PF07833"/>
    </source>
</evidence>
<dbReference type="SUPFAM" id="SSF55383">
    <property type="entry name" value="Copper amine oxidase, domain N"/>
    <property type="match status" value="1"/>
</dbReference>
<organism evidence="2 3">
    <name type="scientific">Paenibacillus hunanensis</name>
    <dbReference type="NCBI Taxonomy" id="539262"/>
    <lineage>
        <taxon>Bacteria</taxon>
        <taxon>Bacillati</taxon>
        <taxon>Bacillota</taxon>
        <taxon>Bacilli</taxon>
        <taxon>Bacillales</taxon>
        <taxon>Paenibacillaceae</taxon>
        <taxon>Paenibacillus</taxon>
    </lineage>
</organism>
<dbReference type="InterPro" id="IPR036582">
    <property type="entry name" value="Mao_N_sf"/>
</dbReference>
<proteinExistence type="predicted"/>
<dbReference type="Gene3D" id="3.30.457.10">
    <property type="entry name" value="Copper amine oxidase-like, N-terminal domain"/>
    <property type="match status" value="1"/>
</dbReference>
<evidence type="ECO:0000313" key="3">
    <source>
        <dbReference type="Proteomes" id="UP001185028"/>
    </source>
</evidence>
<dbReference type="InterPro" id="IPR012854">
    <property type="entry name" value="Cu_amine_oxidase-like_N"/>
</dbReference>
<name>A0ABU1IXV1_9BACL</name>
<feature type="domain" description="Copper amine oxidase-like N-terminal" evidence="1">
    <location>
        <begin position="36"/>
        <end position="131"/>
    </location>
</feature>